<dbReference type="EMBL" id="JASNFN010000018">
    <property type="protein sequence ID" value="MDP5183885.1"/>
    <property type="molecule type" value="Genomic_DNA"/>
</dbReference>
<keyword evidence="5 8" id="KW-0560">Oxidoreductase</keyword>
<evidence type="ECO:0000256" key="4">
    <source>
        <dbReference type="ARBA" id="ARBA00022827"/>
    </source>
</evidence>
<comment type="cofactor">
    <cofactor evidence="1">
        <name>FAD</name>
        <dbReference type="ChEBI" id="CHEBI:57692"/>
    </cofactor>
</comment>
<dbReference type="InterPro" id="IPR037069">
    <property type="entry name" value="AcylCoA_DH/ox_N_sf"/>
</dbReference>
<dbReference type="Proteomes" id="UP001233673">
    <property type="component" value="Unassembled WGS sequence"/>
</dbReference>
<keyword evidence="3" id="KW-0285">Flavoprotein</keyword>
<dbReference type="InterPro" id="IPR013786">
    <property type="entry name" value="AcylCoA_DH/ox_N"/>
</dbReference>
<dbReference type="PANTHER" id="PTHR43884:SF20">
    <property type="entry name" value="ACYL-COA DEHYDROGENASE FADE28"/>
    <property type="match status" value="1"/>
</dbReference>
<dbReference type="EC" id="1.-.-.-" evidence="8"/>
<dbReference type="InterPro" id="IPR009075">
    <property type="entry name" value="AcylCo_DH/oxidase_C"/>
</dbReference>
<evidence type="ECO:0000313" key="8">
    <source>
        <dbReference type="EMBL" id="MDP5183885.1"/>
    </source>
</evidence>
<keyword evidence="4" id="KW-0274">FAD</keyword>
<dbReference type="SUPFAM" id="SSF56645">
    <property type="entry name" value="Acyl-CoA dehydrogenase NM domain-like"/>
    <property type="match status" value="1"/>
</dbReference>
<dbReference type="PANTHER" id="PTHR43884">
    <property type="entry name" value="ACYL-COA DEHYDROGENASE"/>
    <property type="match status" value="1"/>
</dbReference>
<evidence type="ECO:0000259" key="7">
    <source>
        <dbReference type="Pfam" id="PF02771"/>
    </source>
</evidence>
<evidence type="ECO:0000256" key="1">
    <source>
        <dbReference type="ARBA" id="ARBA00001974"/>
    </source>
</evidence>
<protein>
    <submittedName>
        <fullName evidence="8">Acyl-CoA dehydrogenase family protein</fullName>
        <ecNumber evidence="8">1.-.-.-</ecNumber>
    </submittedName>
</protein>
<dbReference type="SUPFAM" id="SSF47203">
    <property type="entry name" value="Acyl-CoA dehydrogenase C-terminal domain-like"/>
    <property type="match status" value="1"/>
</dbReference>
<feature type="domain" description="Acyl-CoA dehydrogenase/oxidase C-terminal" evidence="6">
    <location>
        <begin position="195"/>
        <end position="316"/>
    </location>
</feature>
<dbReference type="InterPro" id="IPR036250">
    <property type="entry name" value="AcylCo_DH-like_C"/>
</dbReference>
<dbReference type="Gene3D" id="1.20.140.10">
    <property type="entry name" value="Butyryl-CoA Dehydrogenase, subunit A, domain 3"/>
    <property type="match status" value="1"/>
</dbReference>
<evidence type="ECO:0000313" key="9">
    <source>
        <dbReference type="Proteomes" id="UP001233673"/>
    </source>
</evidence>
<dbReference type="RefSeq" id="WP_306000493.1">
    <property type="nucleotide sequence ID" value="NZ_JASNFN010000018.1"/>
</dbReference>
<dbReference type="Pfam" id="PF02771">
    <property type="entry name" value="Acyl-CoA_dh_N"/>
    <property type="match status" value="1"/>
</dbReference>
<accession>A0ABT9IE84</accession>
<comment type="similarity">
    <text evidence="2">Belongs to the acyl-CoA dehydrogenase family.</text>
</comment>
<proteinExistence type="inferred from homology"/>
<comment type="caution">
    <text evidence="8">The sequence shown here is derived from an EMBL/GenBank/DDBJ whole genome shotgun (WGS) entry which is preliminary data.</text>
</comment>
<sequence>MTVTSQDVDPSLAGLVADFFTDLVQPEALTRAEAQGLLPELWKATEELGFPLVGIDEDADGSGGSLRDLLVVLEAAGRSAAPLPLVETSLAAWLLATAGATVPSGPMAVVLPSARSALTLRDGRLSGTAADVGWARAAERLVVLVADETAAPQVALVDPAAARIVPGADLAGQPYDAVRFTDAPADVRAWPLPVESALARGALLRAAQMAGAVQEVSRLTREYVGQRVQFGQPVGRFQSVQQHVVTLAQAAVLSSLVVERAGLSATAGPGTFDPCAAKLVVDQNAAQAVRAAHQAHGAIGMTQEYRLQHFTRRLNAWRGDLGDEQSLALGLGAAVLREGSIARTITAPGGSKESTWQMT</sequence>
<evidence type="ECO:0000256" key="5">
    <source>
        <dbReference type="ARBA" id="ARBA00023002"/>
    </source>
</evidence>
<evidence type="ECO:0000259" key="6">
    <source>
        <dbReference type="Pfam" id="PF00441"/>
    </source>
</evidence>
<organism evidence="8 9">
    <name type="scientific">Blastococcus carthaginiensis</name>
    <dbReference type="NCBI Taxonomy" id="3050034"/>
    <lineage>
        <taxon>Bacteria</taxon>
        <taxon>Bacillati</taxon>
        <taxon>Actinomycetota</taxon>
        <taxon>Actinomycetes</taxon>
        <taxon>Geodermatophilales</taxon>
        <taxon>Geodermatophilaceae</taxon>
        <taxon>Blastococcus</taxon>
    </lineage>
</organism>
<dbReference type="Gene3D" id="1.10.540.10">
    <property type="entry name" value="Acyl-CoA dehydrogenase/oxidase, N-terminal domain"/>
    <property type="match status" value="1"/>
</dbReference>
<feature type="domain" description="Acyl-CoA dehydrogenase/oxidase N-terminal" evidence="7">
    <location>
        <begin position="15"/>
        <end position="99"/>
    </location>
</feature>
<dbReference type="InterPro" id="IPR009100">
    <property type="entry name" value="AcylCoA_DH/oxidase_NM_dom_sf"/>
</dbReference>
<reference evidence="9" key="1">
    <citation type="submission" date="2023-05" db="EMBL/GenBank/DDBJ databases">
        <title>Draft genome of Pseudofrankia sp. BMG5.37.</title>
        <authorList>
            <person name="Gtari M."/>
            <person name="Ghodhbane F."/>
            <person name="Sbissi I."/>
        </authorList>
    </citation>
    <scope>NUCLEOTIDE SEQUENCE [LARGE SCALE GENOMIC DNA]</scope>
    <source>
        <strain evidence="9">BMG 814</strain>
    </source>
</reference>
<name>A0ABT9IE84_9ACTN</name>
<dbReference type="Pfam" id="PF00441">
    <property type="entry name" value="Acyl-CoA_dh_1"/>
    <property type="match status" value="1"/>
</dbReference>
<evidence type="ECO:0000256" key="3">
    <source>
        <dbReference type="ARBA" id="ARBA00022630"/>
    </source>
</evidence>
<dbReference type="GO" id="GO:0016491">
    <property type="term" value="F:oxidoreductase activity"/>
    <property type="evidence" value="ECO:0007669"/>
    <property type="project" value="UniProtKB-KW"/>
</dbReference>
<gene>
    <name evidence="8" type="ORF">QOZ88_14700</name>
</gene>
<keyword evidence="9" id="KW-1185">Reference proteome</keyword>
<evidence type="ECO:0000256" key="2">
    <source>
        <dbReference type="ARBA" id="ARBA00009347"/>
    </source>
</evidence>